<dbReference type="InterPro" id="IPR038475">
    <property type="entry name" value="RecG_C_sf"/>
</dbReference>
<reference evidence="2" key="1">
    <citation type="journal article" date="2022" name="Microorganisms">
        <title>Two New Species of Filamentous Sulfur Bacteria of the Genus Thiothrix, Thiothrix winogradskyi sp. nov. and 'Candidatus Thiothrix sulfatifontis' sp. nov.</title>
        <authorList>
            <person name="Ravin N.V."/>
            <person name="Rossetti S."/>
            <person name="Beletsky A.V."/>
            <person name="Kadnikov V.V."/>
            <person name="Rudenko T.S."/>
            <person name="Smolyakov D.D."/>
            <person name="Moskvitina M.I."/>
            <person name="Gureeva M.V."/>
            <person name="Mardanov A.V."/>
            <person name="Grabovich M.Y."/>
        </authorList>
    </citation>
    <scope>NUCLEOTIDE SEQUENCE</scope>
    <source>
        <strain evidence="2">CT3</strain>
    </source>
</reference>
<keyword evidence="3" id="KW-1185">Reference proteome</keyword>
<accession>A0ABY3T0N2</accession>
<gene>
    <name evidence="2" type="ORF">L2Y54_20500</name>
</gene>
<dbReference type="Pfam" id="PF13749">
    <property type="entry name" value="HATPase_c_4"/>
    <property type="match status" value="1"/>
</dbReference>
<dbReference type="RefSeq" id="WP_236498679.1">
    <property type="nucleotide sequence ID" value="NZ_CP091244.1"/>
</dbReference>
<proteinExistence type="predicted"/>
<dbReference type="Gene3D" id="3.30.950.30">
    <property type="entry name" value="Schlafen, AAA domain"/>
    <property type="match status" value="1"/>
</dbReference>
<sequence length="389" mass="43682">MNRHNTMQALEILDRIHNGEDSTTQFKQDVTDANRLAEELVSFSNAEGGLLLIGIGDDGSVTGLDEAQISRINQLLSNTANENVKPPIYPLTEVLGIQGKRIIAVSVRKGESRPYQTSKGVYFTKSGSDKRKMSPEELRRLFAESARLFADEEALPRSDITDLNTEAFYDFLSTDNRSVYEALKQGQLTLATVLQNLDLLRDDHLTLAGNLIFGKTPQRFSPSFYVDCVHFDGDDIGVDGFITKATIKGSLRQQYESTMQFLQINLHRIPTESGFNAQTKLEIDEMVLGELLVNALIHRDYYIQSSVKVFVFKTRLEIVSPGKLPNSLTVEKIKQGLSVHRNPILNSICRRVLPYSGYGSGIKRALVLQPNLILVDDRDKEEFRCVIPR</sequence>
<dbReference type="InterPro" id="IPR038461">
    <property type="entry name" value="Schlafen_AlbA_2_dom_sf"/>
</dbReference>
<feature type="domain" description="Schlafen AlbA-2" evidence="1">
    <location>
        <begin position="20"/>
        <end position="134"/>
    </location>
</feature>
<name>A0ABY3T0N2_9GAMM</name>
<dbReference type="EMBL" id="CP091244">
    <property type="protein sequence ID" value="UJS24285.1"/>
    <property type="molecule type" value="Genomic_DNA"/>
</dbReference>
<evidence type="ECO:0000313" key="2">
    <source>
        <dbReference type="EMBL" id="UJS24285.1"/>
    </source>
</evidence>
<evidence type="ECO:0000259" key="1">
    <source>
        <dbReference type="Pfam" id="PF04326"/>
    </source>
</evidence>
<protein>
    <submittedName>
        <fullName evidence="2">DNA binding domain-containing protein</fullName>
    </submittedName>
</protein>
<dbReference type="PANTHER" id="PTHR30595">
    <property type="entry name" value="GLPR-RELATED TRANSCRIPTIONAL REPRESSOR"/>
    <property type="match status" value="1"/>
</dbReference>
<dbReference type="Gene3D" id="3.30.565.60">
    <property type="match status" value="1"/>
</dbReference>
<dbReference type="InterPro" id="IPR007421">
    <property type="entry name" value="Schlafen_AlbA_2_dom"/>
</dbReference>
<dbReference type="Proteomes" id="UP001054801">
    <property type="component" value="Chromosome"/>
</dbReference>
<evidence type="ECO:0000313" key="3">
    <source>
        <dbReference type="Proteomes" id="UP001054801"/>
    </source>
</evidence>
<organism evidence="2 3">
    <name type="scientific">Thiothrix winogradskyi</name>
    <dbReference type="NCBI Taxonomy" id="96472"/>
    <lineage>
        <taxon>Bacteria</taxon>
        <taxon>Pseudomonadati</taxon>
        <taxon>Pseudomonadota</taxon>
        <taxon>Gammaproteobacteria</taxon>
        <taxon>Thiotrichales</taxon>
        <taxon>Thiotrichaceae</taxon>
        <taxon>Thiothrix</taxon>
    </lineage>
</organism>
<dbReference type="Pfam" id="PF04326">
    <property type="entry name" value="SLFN_AlbA_2"/>
    <property type="match status" value="1"/>
</dbReference>
<dbReference type="PANTHER" id="PTHR30595:SF6">
    <property type="entry name" value="SCHLAFEN ALBA-2 DOMAIN-CONTAINING PROTEIN"/>
    <property type="match status" value="1"/>
</dbReference>